<dbReference type="GO" id="GO:0046872">
    <property type="term" value="F:metal ion binding"/>
    <property type="evidence" value="ECO:0007669"/>
    <property type="project" value="UniProtKB-KW"/>
</dbReference>
<dbReference type="Proteomes" id="UP000658278">
    <property type="component" value="Unassembled WGS sequence"/>
</dbReference>
<gene>
    <name evidence="4" type="ORF">JIN81_16080</name>
</gene>
<evidence type="ECO:0000259" key="3">
    <source>
        <dbReference type="Pfam" id="PF06155"/>
    </source>
</evidence>
<dbReference type="EMBL" id="JAENII010000014">
    <property type="protein sequence ID" value="MBK1828553.1"/>
    <property type="molecule type" value="Genomic_DNA"/>
</dbReference>
<evidence type="ECO:0000256" key="2">
    <source>
        <dbReference type="ARBA" id="ARBA00023004"/>
    </source>
</evidence>
<dbReference type="Gene3D" id="3.30.2020.30">
    <property type="match status" value="1"/>
</dbReference>
<protein>
    <submittedName>
        <fullName evidence="4">DUF971 domain-containing protein</fullName>
    </submittedName>
</protein>
<dbReference type="PANTHER" id="PTHR35303">
    <property type="entry name" value="OS02G0197800 PROTEIN"/>
    <property type="match status" value="1"/>
</dbReference>
<dbReference type="AlphaFoldDB" id="A0A934RF97"/>
<organism evidence="4 5">
    <name type="scientific">Haloferula rosea</name>
    <dbReference type="NCBI Taxonomy" id="490093"/>
    <lineage>
        <taxon>Bacteria</taxon>
        <taxon>Pseudomonadati</taxon>
        <taxon>Verrucomicrobiota</taxon>
        <taxon>Verrucomicrobiia</taxon>
        <taxon>Verrucomicrobiales</taxon>
        <taxon>Verrucomicrobiaceae</taxon>
        <taxon>Haloferula</taxon>
    </lineage>
</organism>
<keyword evidence="2" id="KW-0408">Iron</keyword>
<accession>A0A934RF97</accession>
<keyword evidence="1" id="KW-0479">Metal-binding</keyword>
<dbReference type="InterPro" id="IPR038492">
    <property type="entry name" value="GBBH-like_N_sf"/>
</dbReference>
<name>A0A934RF97_9BACT</name>
<dbReference type="Pfam" id="PF06155">
    <property type="entry name" value="GBBH-like_N"/>
    <property type="match status" value="1"/>
</dbReference>
<evidence type="ECO:0000256" key="1">
    <source>
        <dbReference type="ARBA" id="ARBA00022723"/>
    </source>
</evidence>
<feature type="domain" description="Gamma-butyrobetaine hydroxylase-like N-terminal" evidence="3">
    <location>
        <begin position="7"/>
        <end position="89"/>
    </location>
</feature>
<reference evidence="4" key="1">
    <citation type="submission" date="2021-01" db="EMBL/GenBank/DDBJ databases">
        <title>Modified the classification status of verrucomicrobia.</title>
        <authorList>
            <person name="Feng X."/>
        </authorList>
    </citation>
    <scope>NUCLEOTIDE SEQUENCE</scope>
    <source>
        <strain evidence="4">KCTC 22201</strain>
    </source>
</reference>
<sequence length="98" mass="10626">MTIAVVGNELAIAFGDGSEVFLALDLLRRACPCAACQGEPDAMGRVIRPDVHIGEFGFELRRMEKVGGYALQLFWGDGHSTGIYSFDYLKRLAAAQSS</sequence>
<evidence type="ECO:0000313" key="5">
    <source>
        <dbReference type="Proteomes" id="UP000658278"/>
    </source>
</evidence>
<dbReference type="InterPro" id="IPR010376">
    <property type="entry name" value="GBBH-like_N"/>
</dbReference>
<proteinExistence type="predicted"/>
<keyword evidence="5" id="KW-1185">Reference proteome</keyword>
<comment type="caution">
    <text evidence="4">The sequence shown here is derived from an EMBL/GenBank/DDBJ whole genome shotgun (WGS) entry which is preliminary data.</text>
</comment>
<evidence type="ECO:0000313" key="4">
    <source>
        <dbReference type="EMBL" id="MBK1828553.1"/>
    </source>
</evidence>